<keyword evidence="6 8" id="KW-0472">Membrane</keyword>
<dbReference type="Pfam" id="PF00593">
    <property type="entry name" value="TonB_dep_Rec_b-barrel"/>
    <property type="match status" value="1"/>
</dbReference>
<evidence type="ECO:0000256" key="6">
    <source>
        <dbReference type="ARBA" id="ARBA00023136"/>
    </source>
</evidence>
<accession>A0A5Q0Q4J0</accession>
<dbReference type="EMBL" id="CP045652">
    <property type="protein sequence ID" value="QGA24937.1"/>
    <property type="molecule type" value="Genomic_DNA"/>
</dbReference>
<dbReference type="PROSITE" id="PS52016">
    <property type="entry name" value="TONB_DEPENDENT_REC_3"/>
    <property type="match status" value="1"/>
</dbReference>
<protein>
    <submittedName>
        <fullName evidence="12">SusC/RagA family TonB-linked outer membrane protein</fullName>
    </submittedName>
</protein>
<dbReference type="InterPro" id="IPR012910">
    <property type="entry name" value="Plug_dom"/>
</dbReference>
<dbReference type="KEGG" id="sphe:GFH32_00755"/>
<dbReference type="AlphaFoldDB" id="A0A5Q0Q4J0"/>
<dbReference type="Proteomes" id="UP000326921">
    <property type="component" value="Chromosome"/>
</dbReference>
<keyword evidence="13" id="KW-1185">Reference proteome</keyword>
<feature type="domain" description="TonB-dependent receptor plug" evidence="11">
    <location>
        <begin position="185"/>
        <end position="289"/>
    </location>
</feature>
<dbReference type="Gene3D" id="2.170.130.10">
    <property type="entry name" value="TonB-dependent receptor, plug domain"/>
    <property type="match status" value="1"/>
</dbReference>
<evidence type="ECO:0000256" key="8">
    <source>
        <dbReference type="PROSITE-ProRule" id="PRU01360"/>
    </source>
</evidence>
<dbReference type="SUPFAM" id="SSF56935">
    <property type="entry name" value="Porins"/>
    <property type="match status" value="1"/>
</dbReference>
<keyword evidence="7 8" id="KW-0998">Cell outer membrane</keyword>
<feature type="domain" description="TonB-dependent receptor-like beta-barrel" evidence="10">
    <location>
        <begin position="524"/>
        <end position="906"/>
    </location>
</feature>
<name>A0A5Q0Q4J0_9SPHI</name>
<dbReference type="InterPro" id="IPR023996">
    <property type="entry name" value="TonB-dep_OMP_SusC/RagA"/>
</dbReference>
<keyword evidence="4 8" id="KW-0812">Transmembrane</keyword>
<reference evidence="12 13" key="1">
    <citation type="submission" date="2019-10" db="EMBL/GenBank/DDBJ databases">
        <authorList>
            <person name="Dong K."/>
        </authorList>
    </citation>
    <scope>NUCLEOTIDE SEQUENCE [LARGE SCALE GENOMIC DNA]</scope>
    <source>
        <strain evidence="13">dk4302</strain>
    </source>
</reference>
<evidence type="ECO:0000256" key="1">
    <source>
        <dbReference type="ARBA" id="ARBA00004571"/>
    </source>
</evidence>
<evidence type="ECO:0000256" key="5">
    <source>
        <dbReference type="ARBA" id="ARBA00023077"/>
    </source>
</evidence>
<evidence type="ECO:0000256" key="3">
    <source>
        <dbReference type="ARBA" id="ARBA00022452"/>
    </source>
</evidence>
<dbReference type="Gene3D" id="2.60.40.1120">
    <property type="entry name" value="Carboxypeptidase-like, regulatory domain"/>
    <property type="match status" value="1"/>
</dbReference>
<evidence type="ECO:0000259" key="10">
    <source>
        <dbReference type="Pfam" id="PF00593"/>
    </source>
</evidence>
<dbReference type="InterPro" id="IPR008969">
    <property type="entry name" value="CarboxyPept-like_regulatory"/>
</dbReference>
<keyword evidence="5 9" id="KW-0798">TonB box</keyword>
<dbReference type="GO" id="GO:0009279">
    <property type="term" value="C:cell outer membrane"/>
    <property type="evidence" value="ECO:0007669"/>
    <property type="project" value="UniProtKB-SubCell"/>
</dbReference>
<evidence type="ECO:0000313" key="12">
    <source>
        <dbReference type="EMBL" id="QGA24937.1"/>
    </source>
</evidence>
<dbReference type="InterPro" id="IPR000531">
    <property type="entry name" value="Beta-barrel_TonB"/>
</dbReference>
<dbReference type="RefSeq" id="WP_153509259.1">
    <property type="nucleotide sequence ID" value="NZ_WSPZ01000012.1"/>
</dbReference>
<sequence>MELLCTNFAITRIHQIGVSEFESSLIQTMHMEQISSQEHLSRILRVFFISAGLVMCTGSLSAYSDTDRDTYLSSMKGKSLKKTNVVINNIFQQKTLTGTVRNAEGVPLEGVSVKIKGSSAATSTDAQGGYGLQSSGTDQTLVFSTVGYVTQELPISSTGITDVTLQSDVTSIGDVVVIGYGTQKKENLTGAVSTVTSEVLESRPITTLGQGLQGTAPNLNVTQSSGAPGKAATFNVRGNTSINGGGPLVLVNGIPMDPNLISPSDVESVTILKDAASAAIYGARAAYGVILITTKSGKNDKPVISLSTLFSTNTPTSKIDFIDTKDRIAYMNEASMRVNGRNYFDDITMEAMMAHYNDPSKPNSIIHPSSLDEWRGVANTNWEDVLMSKSYPMQQHTASITGGSEKFDYYSSFSFIKQNGLTNKDLFDEYYKRYNFMTNLNYHIKEWITVGTKVSINNGNKHFPPNDSQFRSSFPEDGTIYQTNVYSTQPVKDPNGNWAHEGSIFNPAQMLSEGGYQTRHVNDMWMTGLVKITPIKEITINVDYSFNNKTTKQMSYLAKQPFYNVKGDVMGYYGGSNPSRVSRSNYDDRYYVFNAYADYTKTFAEKHNFKVMVGFNQEHAQYNSVTAERRNLIINNVPYMNLASGDRFAYDGIDEYAIRGAFSRINYSYADRYLIEFNGRYDGTSKFAQRDRFAFFPSVSVGWRIDNEAFFEPLKSSINQLKFRASYGNLGNQNVTGYYPYIATMSAAEVNYLLNGDRPMSVYAPGLVSSTLTWETVTQKNFGVDFGLLNNRLNGSFDFYTRDTKDMLTKSQTLPAVIAETEPQANAADLRTTGFDLSINWNDKVGEFSYGITGILSDYYAEITRFNNPVGLISDYYVGAKMGNIWGLTTGGLFQTDQEALALDQSNINGRKRQAGDLWMVDINGDGKITRGTQTLGDPGDMSIIGNNTPRYSFGLRTNFAWKGFDMDIFFQGVGKRDLVISNLYYLTQYSNEWVGIPKTAMDYWSPENPNAFYPRPIIAGAADITTVQTRYLQNAAYLRLKQVTLGYTLPQELTQKISSDRIRVFFTGSNLFTWTKMIKISDPELPGPSAYPMFRSFSFGANFSF</sequence>
<evidence type="ECO:0000256" key="4">
    <source>
        <dbReference type="ARBA" id="ARBA00022692"/>
    </source>
</evidence>
<comment type="similarity">
    <text evidence="8 9">Belongs to the TonB-dependent receptor family.</text>
</comment>
<keyword evidence="2 8" id="KW-0813">Transport</keyword>
<evidence type="ECO:0000313" key="13">
    <source>
        <dbReference type="Proteomes" id="UP000326921"/>
    </source>
</evidence>
<dbReference type="NCBIfam" id="TIGR04056">
    <property type="entry name" value="OMP_RagA_SusC"/>
    <property type="match status" value="1"/>
</dbReference>
<dbReference type="NCBIfam" id="TIGR04057">
    <property type="entry name" value="SusC_RagA_signa"/>
    <property type="match status" value="1"/>
</dbReference>
<keyword evidence="3 8" id="KW-1134">Transmembrane beta strand</keyword>
<dbReference type="InterPro" id="IPR039426">
    <property type="entry name" value="TonB-dep_rcpt-like"/>
</dbReference>
<evidence type="ECO:0000259" key="11">
    <source>
        <dbReference type="Pfam" id="PF07715"/>
    </source>
</evidence>
<evidence type="ECO:0000256" key="2">
    <source>
        <dbReference type="ARBA" id="ARBA00022448"/>
    </source>
</evidence>
<dbReference type="Pfam" id="PF13715">
    <property type="entry name" value="CarbopepD_reg_2"/>
    <property type="match status" value="1"/>
</dbReference>
<proteinExistence type="inferred from homology"/>
<dbReference type="Pfam" id="PF07715">
    <property type="entry name" value="Plug"/>
    <property type="match status" value="1"/>
</dbReference>
<dbReference type="InterPro" id="IPR037066">
    <property type="entry name" value="Plug_dom_sf"/>
</dbReference>
<dbReference type="InterPro" id="IPR036942">
    <property type="entry name" value="Beta-barrel_TonB_sf"/>
</dbReference>
<evidence type="ECO:0000256" key="9">
    <source>
        <dbReference type="RuleBase" id="RU003357"/>
    </source>
</evidence>
<gene>
    <name evidence="12" type="ORF">GFH32_00755</name>
</gene>
<organism evidence="12 13">
    <name type="scientific">Sphingobacterium zhuxiongii</name>
    <dbReference type="NCBI Taxonomy" id="2662364"/>
    <lineage>
        <taxon>Bacteria</taxon>
        <taxon>Pseudomonadati</taxon>
        <taxon>Bacteroidota</taxon>
        <taxon>Sphingobacteriia</taxon>
        <taxon>Sphingobacteriales</taxon>
        <taxon>Sphingobacteriaceae</taxon>
        <taxon>Sphingobacterium</taxon>
    </lineage>
</organism>
<evidence type="ECO:0000256" key="7">
    <source>
        <dbReference type="ARBA" id="ARBA00023237"/>
    </source>
</evidence>
<dbReference type="InterPro" id="IPR023997">
    <property type="entry name" value="TonB-dep_OMP_SusC/RagA_CS"/>
</dbReference>
<comment type="subcellular location">
    <subcellularLocation>
        <location evidence="1 8">Cell outer membrane</location>
        <topology evidence="1 8">Multi-pass membrane protein</topology>
    </subcellularLocation>
</comment>
<dbReference type="SUPFAM" id="SSF49464">
    <property type="entry name" value="Carboxypeptidase regulatory domain-like"/>
    <property type="match status" value="1"/>
</dbReference>
<dbReference type="Gene3D" id="2.40.170.20">
    <property type="entry name" value="TonB-dependent receptor, beta-barrel domain"/>
    <property type="match status" value="1"/>
</dbReference>